<feature type="domain" description="Fibronectin type III-like" evidence="3">
    <location>
        <begin position="331"/>
        <end position="407"/>
    </location>
</feature>
<evidence type="ECO:0000259" key="3">
    <source>
        <dbReference type="SMART" id="SM01217"/>
    </source>
</evidence>
<sequence length="852" mass="93559">MKKTMPTNSSAASVLQDVFQVAYDIVVESSLLFKNNNNALPLDVSNNKVAIFGRTQVNTIKGGKGSSDVNIDNAEYVNIIDGIRTRGVIDYFEPLARLYETWAKENPPEIDNEGVFTNSEMPLAAYPDIVEDAAVYTDTAIVIIGRSSGEFHDRTDSDYYLTQEERNMLQTVSDNFEKVIVVLNIASFIDMQWVNDYNPDAVLNVWLPGHKGGLPVADLLSGTVYPSGKLTGTWAVDINDYPTRNAMVNANMENGNGTWGQLNVNPVYVEDIYVGYRYFETFAPEKVAYEFGYGMSYTTFEQEIIRYDDSIEGTISVEVRISNTGINAGKEVVQVYFSAPQGKLGKPAKELIAYKKTDEIQPGEEQRVKLSFDVSQMSSYDDSGVTGYPYAYVMEVGNYEIYVGNSVKNVELAGTYSLSSRDNIPVMVEQLSQQAAVEERDVFQRLTVGENGEIAFETVPTREIPLEDIVYNDPPEILQTGDVGLKLSDVLIDPNLMDAFIAQLTDEEMAWLTCGNPSVRFQDYGPIAGGFGGWNGEDPSGSDLSKYGVTLTADGTIEAGVGNQNAKAGPDLTTYGINAVKTVDGPAGIRFVVVPLLPPPTPNIQFPSATAVAATFNIALIEQEGVTIAREANSYNIDIWLAPGMNIHRDPLSGRNFEYYSEDPLVSGMSAVAVTQGAQSQGMQVILKHFAANNQEIDRKTSNSILSERALREIYLKGFEIAVKKTNASGIMAAYPMINGSHGASNYETLTNILRGEWGFDGLVMSDWNPNFDNGQGSMVRAQCEVRMPEGYGGNASQVLEALSNGLLTRGQLQRGVKNILNTMMRSNTFRDANGYERNLMTYNDDDENILG</sequence>
<evidence type="ECO:0000313" key="5">
    <source>
        <dbReference type="Proteomes" id="UP000000370"/>
    </source>
</evidence>
<protein>
    <submittedName>
        <fullName evidence="4">Glycoside hydrolase family 3 domain protein</fullName>
    </submittedName>
</protein>
<accession>A9KQQ7</accession>
<dbReference type="PANTHER" id="PTHR42715">
    <property type="entry name" value="BETA-GLUCOSIDASE"/>
    <property type="match status" value="1"/>
</dbReference>
<dbReference type="KEGG" id="cpy:Cphy_1596"/>
<keyword evidence="2 4" id="KW-0378">Hydrolase</keyword>
<dbReference type="InterPro" id="IPR001764">
    <property type="entry name" value="Glyco_hydro_3_N"/>
</dbReference>
<dbReference type="InterPro" id="IPR036962">
    <property type="entry name" value="Glyco_hydro_3_N_sf"/>
</dbReference>
<dbReference type="PANTHER" id="PTHR42715:SF10">
    <property type="entry name" value="BETA-GLUCOSIDASE"/>
    <property type="match status" value="1"/>
</dbReference>
<proteinExistence type="inferred from homology"/>
<name>A9KQQ7_LACP7</name>
<evidence type="ECO:0000313" key="4">
    <source>
        <dbReference type="EMBL" id="ABX41970.1"/>
    </source>
</evidence>
<reference evidence="5" key="1">
    <citation type="submission" date="2007-11" db="EMBL/GenBank/DDBJ databases">
        <title>Complete genome sequence of Clostridium phytofermentans ISDg.</title>
        <authorList>
            <person name="Leschine S.B."/>
            <person name="Warnick T.A."/>
            <person name="Blanchard J.L."/>
            <person name="Schnell D.J."/>
            <person name="Petit E.L."/>
            <person name="LaTouf W.G."/>
            <person name="Copeland A."/>
            <person name="Lucas S."/>
            <person name="Lapidus A."/>
            <person name="Barry K."/>
            <person name="Glavina del Rio T."/>
            <person name="Dalin E."/>
            <person name="Tice H."/>
            <person name="Pitluck S."/>
            <person name="Kiss H."/>
            <person name="Brettin T."/>
            <person name="Bruce D."/>
            <person name="Detter J.C."/>
            <person name="Han C."/>
            <person name="Kuske C."/>
            <person name="Schmutz J."/>
            <person name="Larimer F."/>
            <person name="Land M."/>
            <person name="Hauser L."/>
            <person name="Kyrpides N."/>
            <person name="Kim E.A."/>
            <person name="Richardson P."/>
        </authorList>
    </citation>
    <scope>NUCLEOTIDE SEQUENCE [LARGE SCALE GENOMIC DNA]</scope>
    <source>
        <strain evidence="5">ATCC 700394 / DSM 18823 / ISDg</strain>
    </source>
</reference>
<dbReference type="CAZy" id="GH3">
    <property type="family name" value="Glycoside Hydrolase Family 3"/>
</dbReference>
<dbReference type="GO" id="GO:0005975">
    <property type="term" value="P:carbohydrate metabolic process"/>
    <property type="evidence" value="ECO:0007669"/>
    <property type="project" value="InterPro"/>
</dbReference>
<dbReference type="InterPro" id="IPR026891">
    <property type="entry name" value="Fn3-like"/>
</dbReference>
<dbReference type="SMART" id="SM01217">
    <property type="entry name" value="Fn3_like"/>
    <property type="match status" value="1"/>
</dbReference>
<dbReference type="InterPro" id="IPR002772">
    <property type="entry name" value="Glyco_hydro_3_C"/>
</dbReference>
<dbReference type="Proteomes" id="UP000000370">
    <property type="component" value="Chromosome"/>
</dbReference>
<evidence type="ECO:0000256" key="1">
    <source>
        <dbReference type="ARBA" id="ARBA00005336"/>
    </source>
</evidence>
<dbReference type="Gene3D" id="3.40.50.1700">
    <property type="entry name" value="Glycoside hydrolase family 3 C-terminal domain"/>
    <property type="match status" value="1"/>
</dbReference>
<dbReference type="InterPro" id="IPR017853">
    <property type="entry name" value="GH"/>
</dbReference>
<dbReference type="RefSeq" id="WP_012199624.1">
    <property type="nucleotide sequence ID" value="NC_010001.1"/>
</dbReference>
<dbReference type="InterPro" id="IPR036881">
    <property type="entry name" value="Glyco_hydro_3_C_sf"/>
</dbReference>
<dbReference type="OrthoDB" id="98455at2"/>
<dbReference type="HOGENOM" id="CLU_005235_0_0_9"/>
<dbReference type="Pfam" id="PF00933">
    <property type="entry name" value="Glyco_hydro_3"/>
    <property type="match status" value="1"/>
</dbReference>
<dbReference type="AlphaFoldDB" id="A9KQQ7"/>
<evidence type="ECO:0000256" key="2">
    <source>
        <dbReference type="ARBA" id="ARBA00022801"/>
    </source>
</evidence>
<dbReference type="EMBL" id="CP000885">
    <property type="protein sequence ID" value="ABX41970.1"/>
    <property type="molecule type" value="Genomic_DNA"/>
</dbReference>
<dbReference type="Gene3D" id="3.20.20.300">
    <property type="entry name" value="Glycoside hydrolase, family 3, N-terminal domain"/>
    <property type="match status" value="1"/>
</dbReference>
<organism evidence="4 5">
    <name type="scientific">Lachnoclostridium phytofermentans (strain ATCC 700394 / DSM 18823 / ISDg)</name>
    <name type="common">Clostridium phytofermentans</name>
    <dbReference type="NCBI Taxonomy" id="357809"/>
    <lineage>
        <taxon>Bacteria</taxon>
        <taxon>Bacillati</taxon>
        <taxon>Bacillota</taxon>
        <taxon>Clostridia</taxon>
        <taxon>Lachnospirales</taxon>
        <taxon>Lachnospiraceae</taxon>
    </lineage>
</organism>
<dbReference type="GO" id="GO:0004553">
    <property type="term" value="F:hydrolase activity, hydrolyzing O-glycosyl compounds"/>
    <property type="evidence" value="ECO:0007669"/>
    <property type="project" value="InterPro"/>
</dbReference>
<dbReference type="STRING" id="357809.Cphy_1596"/>
<dbReference type="InterPro" id="IPR013783">
    <property type="entry name" value="Ig-like_fold"/>
</dbReference>
<gene>
    <name evidence="4" type="ordered locus">Cphy_1596</name>
</gene>
<dbReference type="InterPro" id="IPR050288">
    <property type="entry name" value="Cellulose_deg_GH3"/>
</dbReference>
<comment type="similarity">
    <text evidence="1">Belongs to the glycosyl hydrolase 3 family.</text>
</comment>
<dbReference type="Gene3D" id="2.60.40.10">
    <property type="entry name" value="Immunoglobulins"/>
    <property type="match status" value="1"/>
</dbReference>
<keyword evidence="5" id="KW-1185">Reference proteome</keyword>
<dbReference type="Pfam" id="PF14310">
    <property type="entry name" value="Fn3-like"/>
    <property type="match status" value="1"/>
</dbReference>
<dbReference type="Pfam" id="PF01915">
    <property type="entry name" value="Glyco_hydro_3_C"/>
    <property type="match status" value="1"/>
</dbReference>
<dbReference type="PRINTS" id="PR00133">
    <property type="entry name" value="GLHYDRLASE3"/>
</dbReference>
<dbReference type="SUPFAM" id="SSF51445">
    <property type="entry name" value="(Trans)glycosidases"/>
    <property type="match status" value="1"/>
</dbReference>
<dbReference type="SUPFAM" id="SSF52279">
    <property type="entry name" value="Beta-D-glucan exohydrolase, C-terminal domain"/>
    <property type="match status" value="1"/>
</dbReference>
<dbReference type="eggNOG" id="COG1472">
    <property type="taxonomic scope" value="Bacteria"/>
</dbReference>